<gene>
    <name evidence="1" type="ORF">Mal48_39880</name>
</gene>
<accession>A0A517QSU3</accession>
<keyword evidence="2" id="KW-1185">Reference proteome</keyword>
<evidence type="ECO:0000313" key="1">
    <source>
        <dbReference type="EMBL" id="QDT34716.1"/>
    </source>
</evidence>
<dbReference type="KEGG" id="tpol:Mal48_39880"/>
<protein>
    <submittedName>
        <fullName evidence="1">Uncharacterized protein</fullName>
    </submittedName>
</protein>
<evidence type="ECO:0000313" key="2">
    <source>
        <dbReference type="Proteomes" id="UP000315724"/>
    </source>
</evidence>
<proteinExistence type="predicted"/>
<name>A0A517QSU3_9PLAN</name>
<reference evidence="1 2" key="1">
    <citation type="submission" date="2019-02" db="EMBL/GenBank/DDBJ databases">
        <title>Deep-cultivation of Planctomycetes and their phenomic and genomic characterization uncovers novel biology.</title>
        <authorList>
            <person name="Wiegand S."/>
            <person name="Jogler M."/>
            <person name="Boedeker C."/>
            <person name="Pinto D."/>
            <person name="Vollmers J."/>
            <person name="Rivas-Marin E."/>
            <person name="Kohn T."/>
            <person name="Peeters S.H."/>
            <person name="Heuer A."/>
            <person name="Rast P."/>
            <person name="Oberbeckmann S."/>
            <person name="Bunk B."/>
            <person name="Jeske O."/>
            <person name="Meyerdierks A."/>
            <person name="Storesund J.E."/>
            <person name="Kallscheuer N."/>
            <person name="Luecker S."/>
            <person name="Lage O.M."/>
            <person name="Pohl T."/>
            <person name="Merkel B.J."/>
            <person name="Hornburger P."/>
            <person name="Mueller R.-W."/>
            <person name="Bruemmer F."/>
            <person name="Labrenz M."/>
            <person name="Spormann A.M."/>
            <person name="Op den Camp H."/>
            <person name="Overmann J."/>
            <person name="Amann R."/>
            <person name="Jetten M.S.M."/>
            <person name="Mascher T."/>
            <person name="Medema M.H."/>
            <person name="Devos D.P."/>
            <person name="Kaster A.-K."/>
            <person name="Ovreas L."/>
            <person name="Rohde M."/>
            <person name="Galperin M.Y."/>
            <person name="Jogler C."/>
        </authorList>
    </citation>
    <scope>NUCLEOTIDE SEQUENCE [LARGE SCALE GENOMIC DNA]</scope>
    <source>
        <strain evidence="1 2">Mal48</strain>
    </source>
</reference>
<dbReference type="AlphaFoldDB" id="A0A517QSU3"/>
<dbReference type="EMBL" id="CP036267">
    <property type="protein sequence ID" value="QDT34716.1"/>
    <property type="molecule type" value="Genomic_DNA"/>
</dbReference>
<dbReference type="Proteomes" id="UP000315724">
    <property type="component" value="Chromosome"/>
</dbReference>
<organism evidence="1 2">
    <name type="scientific">Thalassoglobus polymorphus</name>
    <dbReference type="NCBI Taxonomy" id="2527994"/>
    <lineage>
        <taxon>Bacteria</taxon>
        <taxon>Pseudomonadati</taxon>
        <taxon>Planctomycetota</taxon>
        <taxon>Planctomycetia</taxon>
        <taxon>Planctomycetales</taxon>
        <taxon>Planctomycetaceae</taxon>
        <taxon>Thalassoglobus</taxon>
    </lineage>
</organism>
<sequence length="80" mass="9201">MKCGQTTEHEFRNTYATVPDSQHVKLHQYGGTCRTIHFDRISFCNLAVRDTPELHALQEKGHPARIKLFSHTLNLDTNSH</sequence>